<dbReference type="InParanoid" id="A0A0V0QDN5"/>
<feature type="chain" id="PRO_5006867411" description="Transmembrane protein" evidence="1">
    <location>
        <begin position="19"/>
        <end position="226"/>
    </location>
</feature>
<evidence type="ECO:0008006" key="4">
    <source>
        <dbReference type="Google" id="ProtNLM"/>
    </source>
</evidence>
<organism evidence="2 3">
    <name type="scientific">Pseudocohnilembus persalinus</name>
    <name type="common">Ciliate</name>
    <dbReference type="NCBI Taxonomy" id="266149"/>
    <lineage>
        <taxon>Eukaryota</taxon>
        <taxon>Sar</taxon>
        <taxon>Alveolata</taxon>
        <taxon>Ciliophora</taxon>
        <taxon>Intramacronucleata</taxon>
        <taxon>Oligohymenophorea</taxon>
        <taxon>Scuticociliatia</taxon>
        <taxon>Philasterida</taxon>
        <taxon>Pseudocohnilembidae</taxon>
        <taxon>Pseudocohnilembus</taxon>
    </lineage>
</organism>
<evidence type="ECO:0000256" key="1">
    <source>
        <dbReference type="SAM" id="SignalP"/>
    </source>
</evidence>
<protein>
    <recommendedName>
        <fullName evidence="4">Transmembrane protein</fullName>
    </recommendedName>
</protein>
<dbReference type="EMBL" id="LDAU01000194">
    <property type="protein sequence ID" value="KRX00305.1"/>
    <property type="molecule type" value="Genomic_DNA"/>
</dbReference>
<keyword evidence="1" id="KW-0732">Signal</keyword>
<reference evidence="2 3" key="1">
    <citation type="journal article" date="2015" name="Sci. Rep.">
        <title>Genome of the facultative scuticociliatosis pathogen Pseudocohnilembus persalinus provides insight into its virulence through horizontal gene transfer.</title>
        <authorList>
            <person name="Xiong J."/>
            <person name="Wang G."/>
            <person name="Cheng J."/>
            <person name="Tian M."/>
            <person name="Pan X."/>
            <person name="Warren A."/>
            <person name="Jiang C."/>
            <person name="Yuan D."/>
            <person name="Miao W."/>
        </authorList>
    </citation>
    <scope>NUCLEOTIDE SEQUENCE [LARGE SCALE GENOMIC DNA]</scope>
    <source>
        <strain evidence="2">36N120E</strain>
    </source>
</reference>
<comment type="caution">
    <text evidence="2">The sequence shown here is derived from an EMBL/GenBank/DDBJ whole genome shotgun (WGS) entry which is preliminary data.</text>
</comment>
<proteinExistence type="predicted"/>
<feature type="signal peptide" evidence="1">
    <location>
        <begin position="1"/>
        <end position="18"/>
    </location>
</feature>
<dbReference type="Proteomes" id="UP000054937">
    <property type="component" value="Unassembled WGS sequence"/>
</dbReference>
<sequence>MKIVLLLILLLSAEYTNQFSTQHNFDQIEKQNTLSLNQSYNEQELSAEDGELISIIEIFYKDIHNSAINIDDIKKIIKFLAELLDILNLTAEQALDIIYGFIASVEIQNKFGDDCSGNLSLLITDLQQAYKYYINKQWLKLSTLGIKMKALFSNKVQPQCLDFVNKLIPDLQNAYKNTGISNLWWGSEVLFNLLYNVQQCFEAKDFYNGGYNLGSVINLEINGVQW</sequence>
<keyword evidence="3" id="KW-1185">Reference proteome</keyword>
<evidence type="ECO:0000313" key="3">
    <source>
        <dbReference type="Proteomes" id="UP000054937"/>
    </source>
</evidence>
<evidence type="ECO:0000313" key="2">
    <source>
        <dbReference type="EMBL" id="KRX00305.1"/>
    </source>
</evidence>
<dbReference type="AlphaFoldDB" id="A0A0V0QDN5"/>
<name>A0A0V0QDN5_PSEPJ</name>
<accession>A0A0V0QDN5</accession>
<gene>
    <name evidence="2" type="ORF">PPERSA_10804</name>
</gene>